<dbReference type="SMART" id="SM00729">
    <property type="entry name" value="Elp3"/>
    <property type="match status" value="1"/>
</dbReference>
<dbReference type="AlphaFoldDB" id="A0A926IE45"/>
<dbReference type="SUPFAM" id="SSF102114">
    <property type="entry name" value="Radical SAM enzymes"/>
    <property type="match status" value="1"/>
</dbReference>
<feature type="domain" description="Radical SAM core" evidence="1">
    <location>
        <begin position="253"/>
        <end position="490"/>
    </location>
</feature>
<name>A0A926IE45_9FIRM</name>
<dbReference type="InterPro" id="IPR023862">
    <property type="entry name" value="CHP03960_rSAM"/>
</dbReference>
<dbReference type="EMBL" id="JACRSY010000009">
    <property type="protein sequence ID" value="MBC8579368.1"/>
    <property type="molecule type" value="Genomic_DNA"/>
</dbReference>
<dbReference type="InterPro" id="IPR058240">
    <property type="entry name" value="rSAM_sf"/>
</dbReference>
<dbReference type="GO" id="GO:0003824">
    <property type="term" value="F:catalytic activity"/>
    <property type="evidence" value="ECO:0007669"/>
    <property type="project" value="InterPro"/>
</dbReference>
<dbReference type="InterPro" id="IPR006638">
    <property type="entry name" value="Elp3/MiaA/NifB-like_rSAM"/>
</dbReference>
<reference evidence="2" key="1">
    <citation type="submission" date="2020-08" db="EMBL/GenBank/DDBJ databases">
        <title>Genome public.</title>
        <authorList>
            <person name="Liu C."/>
            <person name="Sun Q."/>
        </authorList>
    </citation>
    <scope>NUCLEOTIDE SEQUENCE</scope>
    <source>
        <strain evidence="2">NSJ-12</strain>
    </source>
</reference>
<dbReference type="GO" id="GO:0051536">
    <property type="term" value="F:iron-sulfur cluster binding"/>
    <property type="evidence" value="ECO:0007669"/>
    <property type="project" value="InterPro"/>
</dbReference>
<dbReference type="PROSITE" id="PS51918">
    <property type="entry name" value="RADICAL_SAM"/>
    <property type="match status" value="1"/>
</dbReference>
<dbReference type="RefSeq" id="WP_177669680.1">
    <property type="nucleotide sequence ID" value="NZ_JACRSY010000009.1"/>
</dbReference>
<comment type="caution">
    <text evidence="2">The sequence shown here is derived from an EMBL/GenBank/DDBJ whole genome shotgun (WGS) entry which is preliminary data.</text>
</comment>
<accession>A0A926IE45</accession>
<proteinExistence type="predicted"/>
<dbReference type="InterPro" id="IPR023404">
    <property type="entry name" value="rSAM_horseshoe"/>
</dbReference>
<dbReference type="PANTHER" id="PTHR42731">
    <property type="entry name" value="SLL1084 PROTEIN"/>
    <property type="match status" value="1"/>
</dbReference>
<gene>
    <name evidence="2" type="ORF">H8718_07490</name>
</gene>
<dbReference type="CDD" id="cd01335">
    <property type="entry name" value="Radical_SAM"/>
    <property type="match status" value="1"/>
</dbReference>
<dbReference type="PANTHER" id="PTHR42731:SF1">
    <property type="entry name" value="RADICAL SAM DOMAIN PROTEIN"/>
    <property type="match status" value="1"/>
</dbReference>
<dbReference type="Pfam" id="PF04055">
    <property type="entry name" value="Radical_SAM"/>
    <property type="match status" value="1"/>
</dbReference>
<dbReference type="SFLD" id="SFLDG01082">
    <property type="entry name" value="B12-binding_domain_containing"/>
    <property type="match status" value="1"/>
</dbReference>
<dbReference type="CDD" id="cd02065">
    <property type="entry name" value="B12-binding_like"/>
    <property type="match status" value="1"/>
</dbReference>
<organism evidence="2 3">
    <name type="scientific">Zhenhengia yiwuensis</name>
    <dbReference type="NCBI Taxonomy" id="2763666"/>
    <lineage>
        <taxon>Bacteria</taxon>
        <taxon>Bacillati</taxon>
        <taxon>Bacillota</taxon>
        <taxon>Clostridia</taxon>
        <taxon>Lachnospirales</taxon>
        <taxon>Lachnospiraceae</taxon>
        <taxon>Zhenhengia</taxon>
    </lineage>
</organism>
<keyword evidence="3" id="KW-1185">Reference proteome</keyword>
<evidence type="ECO:0000259" key="1">
    <source>
        <dbReference type="PROSITE" id="PS51918"/>
    </source>
</evidence>
<dbReference type="Gene3D" id="3.80.30.20">
    <property type="entry name" value="tm_1862 like domain"/>
    <property type="match status" value="1"/>
</dbReference>
<dbReference type="InterPro" id="IPR007197">
    <property type="entry name" value="rSAM"/>
</dbReference>
<protein>
    <submittedName>
        <fullName evidence="2">TIGR03960 family B12-binding radical SAM protein</fullName>
    </submittedName>
</protein>
<evidence type="ECO:0000313" key="3">
    <source>
        <dbReference type="Proteomes" id="UP000655830"/>
    </source>
</evidence>
<dbReference type="SFLD" id="SFLDS00029">
    <property type="entry name" value="Radical_SAM"/>
    <property type="match status" value="1"/>
</dbReference>
<evidence type="ECO:0000313" key="2">
    <source>
        <dbReference type="EMBL" id="MBC8579368.1"/>
    </source>
</evidence>
<dbReference type="Proteomes" id="UP000655830">
    <property type="component" value="Unassembled WGS sequence"/>
</dbReference>
<sequence length="613" mass="70476">MTILSDHILKQVDKPARYIGGEINAYNKELSQIDIRFAFAFPDVYEVGMSHLGMQILYHFLNRREDTFCERVFSPWVDMEKIMREKQMPLFSLETHSPIKDFDFVGFTLQYEMSYTNILNMLDLAGIPLLSKDRKEDDPIIVAGGPCAYNPEPLAPFIDFFYIGEGELAYDEILDLYKAYKQEGRTRTEFLEALLEIEGMYVPCFYEEVYKEDGTILEKKPLHPKAKTKIRKLIMPDMDDVYYPTTQVIPWIQAVHDRVTLEMFRGCLRGCRFCQAGMIYRPVREKSKDVLLGYAEKLLASTGYEEISLASLSTSDYKDLEPFANELVELCEKECVNISLPSLRIDAFSVDLMQKVQEVRKSSLTFAPEAGTQRMRDVINKNITEEEILRGCDLAFNGGWNRVKLYFMLGLPGETPEDVVGIANLAESIVNTYYNIDKSKRQGALQLVVSTSCFVPKAFTPFQWEPQDTCESFIEKHVMLKRAISSKQIKYNHHDAKTSVLEAVIARGDRRVAGLIYEAFKLGCTFDSWSEHFDGEKWNEAARLSNVDFAFYANRRREYDEVFPWDHIDIGVTKNFLIRESKKAHEAVTTPQCREKCSGCGASKFNKGVCYEN</sequence>
<dbReference type="InterPro" id="IPR045784">
    <property type="entry name" value="Radical_SAM_N2"/>
</dbReference>
<dbReference type="Pfam" id="PF19864">
    <property type="entry name" value="Radical_SAM_N2"/>
    <property type="match status" value="1"/>
</dbReference>
<dbReference type="NCBIfam" id="TIGR03960">
    <property type="entry name" value="rSAM_fuse_unch"/>
    <property type="match status" value="1"/>
</dbReference>